<keyword evidence="1" id="KW-0416">Keratin</keyword>
<evidence type="ECO:0000313" key="1">
    <source>
        <dbReference type="EMBL" id="ABU98598.1"/>
    </source>
</evidence>
<dbReference type="GO" id="GO:0005882">
    <property type="term" value="C:intermediate filament"/>
    <property type="evidence" value="ECO:0007669"/>
    <property type="project" value="UniProtKB-KW"/>
</dbReference>
<reference evidence="1" key="1">
    <citation type="submission" date="2007-05" db="EMBL/GenBank/DDBJ databases">
        <title>Gene expression analysis of adhesive pads of gecko digits indicates large-scale production of cysteine-rich and glycine-rich beta-keratins.</title>
        <authorList>
            <person name="Keiper-Hrynko N.M."/>
            <person name="Ganzke T.S."/>
            <person name="Hallahan D.L."/>
            <person name="Toni M."/>
            <person name="Dalla Valle L."/>
            <person name="Alibardi L."/>
        </authorList>
    </citation>
    <scope>NUCLEOTIDE SEQUENCE</scope>
    <source>
        <tissue evidence="1">Adhesive pad epidermis</tissue>
    </source>
</reference>
<organism evidence="1">
    <name type="scientific">Gekko gecko</name>
    <name type="common">Tokay gecko</name>
    <dbReference type="NCBI Taxonomy" id="36310"/>
    <lineage>
        <taxon>Eukaryota</taxon>
        <taxon>Metazoa</taxon>
        <taxon>Chordata</taxon>
        <taxon>Craniata</taxon>
        <taxon>Vertebrata</taxon>
        <taxon>Euteleostomi</taxon>
        <taxon>Lepidosauria</taxon>
        <taxon>Squamata</taxon>
        <taxon>Bifurcata</taxon>
        <taxon>Gekkota</taxon>
        <taxon>Gekkonidae</taxon>
        <taxon>Gekkoninae</taxon>
        <taxon>Gekko</taxon>
    </lineage>
</organism>
<dbReference type="EMBL" id="EF601708">
    <property type="protein sequence ID" value="ABU98598.1"/>
    <property type="molecule type" value="mRNA"/>
</dbReference>
<dbReference type="PRINTS" id="PR00021">
    <property type="entry name" value="PRORICH"/>
</dbReference>
<dbReference type="AlphaFoldDB" id="B4X9R0"/>
<name>B4X9R0_GEKGE</name>
<proteinExistence type="evidence at transcript level"/>
<sequence length="143" mass="13998">MSCCCPPSCAIPSCPKPCCPKPCCPKPCCPKPCCPKPCCPKPCCSPCCPPCGYPTGGLGSLGCCPCPCGPSSCCGSSTSARCLGIANGASVSCINQIPPSEVTIQPPPCVVTVPGSVLAAACDPLRVGGYTACAGCSPCGCIC</sequence>
<accession>B4X9R0</accession>
<protein>
    <submittedName>
        <fullName evidence="1">Beta-keratin 7</fullName>
    </submittedName>
</protein>